<dbReference type="Proteomes" id="UP000492821">
    <property type="component" value="Unassembled WGS sequence"/>
</dbReference>
<dbReference type="PROSITE" id="PS51030">
    <property type="entry name" value="NUCLEAR_REC_DBD_2"/>
    <property type="match status" value="1"/>
</dbReference>
<evidence type="ECO:0000256" key="8">
    <source>
        <dbReference type="ARBA" id="ARBA00023163"/>
    </source>
</evidence>
<dbReference type="FunFam" id="3.30.50.10:FF:000006">
    <property type="entry name" value="Nuclear receptor subfamily 5 group A member"/>
    <property type="match status" value="1"/>
</dbReference>
<keyword evidence="6" id="KW-0805">Transcription regulation</keyword>
<comment type="subcellular location">
    <subcellularLocation>
        <location evidence="1">Nucleus</location>
    </subcellularLocation>
</comment>
<evidence type="ECO:0000259" key="13">
    <source>
        <dbReference type="PROSITE" id="PS51843"/>
    </source>
</evidence>
<evidence type="ECO:0000256" key="4">
    <source>
        <dbReference type="ARBA" id="ARBA00022771"/>
    </source>
</evidence>
<keyword evidence="14" id="KW-1185">Reference proteome</keyword>
<comment type="similarity">
    <text evidence="2">Belongs to the nuclear hormone receptor family.</text>
</comment>
<keyword evidence="7" id="KW-0238">DNA-binding</keyword>
<dbReference type="InterPro" id="IPR013088">
    <property type="entry name" value="Znf_NHR/GATA"/>
</dbReference>
<keyword evidence="10" id="KW-0539">Nucleus</keyword>
<evidence type="ECO:0000256" key="11">
    <source>
        <dbReference type="SAM" id="MobiDB-lite"/>
    </source>
</evidence>
<evidence type="ECO:0000256" key="5">
    <source>
        <dbReference type="ARBA" id="ARBA00022833"/>
    </source>
</evidence>
<dbReference type="AlphaFoldDB" id="A0A7E4ZVB9"/>
<organism evidence="14 15">
    <name type="scientific">Panagrellus redivivus</name>
    <name type="common">Microworm</name>
    <dbReference type="NCBI Taxonomy" id="6233"/>
    <lineage>
        <taxon>Eukaryota</taxon>
        <taxon>Metazoa</taxon>
        <taxon>Ecdysozoa</taxon>
        <taxon>Nematoda</taxon>
        <taxon>Chromadorea</taxon>
        <taxon>Rhabditida</taxon>
        <taxon>Tylenchina</taxon>
        <taxon>Panagrolaimomorpha</taxon>
        <taxon>Panagrolaimoidea</taxon>
        <taxon>Panagrolaimidae</taxon>
        <taxon>Panagrellus</taxon>
    </lineage>
</organism>
<keyword evidence="4" id="KW-0863">Zinc-finger</keyword>
<dbReference type="GO" id="GO:0006357">
    <property type="term" value="P:regulation of transcription by RNA polymerase II"/>
    <property type="evidence" value="ECO:0007669"/>
    <property type="project" value="UniProtKB-ARBA"/>
</dbReference>
<dbReference type="Gene3D" id="1.10.565.10">
    <property type="entry name" value="Retinoid X Receptor"/>
    <property type="match status" value="1"/>
</dbReference>
<reference evidence="14" key="1">
    <citation type="journal article" date="2013" name="Genetics">
        <title>The draft genome and transcriptome of Panagrellus redivivus are shaped by the harsh demands of a free-living lifestyle.</title>
        <authorList>
            <person name="Srinivasan J."/>
            <person name="Dillman A.R."/>
            <person name="Macchietto M.G."/>
            <person name="Heikkinen L."/>
            <person name="Lakso M."/>
            <person name="Fracchia K.M."/>
            <person name="Antoshechkin I."/>
            <person name="Mortazavi A."/>
            <person name="Wong G."/>
            <person name="Sternberg P.W."/>
        </authorList>
    </citation>
    <scope>NUCLEOTIDE SEQUENCE [LARGE SCALE GENOMIC DNA]</scope>
    <source>
        <strain evidence="14">MT8872</strain>
    </source>
</reference>
<dbReference type="InterPro" id="IPR000536">
    <property type="entry name" value="Nucl_hrmn_rcpt_lig-bd"/>
</dbReference>
<feature type="region of interest" description="Disordered" evidence="11">
    <location>
        <begin position="1"/>
        <end position="25"/>
    </location>
</feature>
<dbReference type="SUPFAM" id="SSF57716">
    <property type="entry name" value="Glucocorticoid receptor-like (DNA-binding domain)"/>
    <property type="match status" value="1"/>
</dbReference>
<dbReference type="PROSITE" id="PS51843">
    <property type="entry name" value="NR_LBD"/>
    <property type="match status" value="1"/>
</dbReference>
<dbReference type="Pfam" id="PF00104">
    <property type="entry name" value="Hormone_recep"/>
    <property type="match status" value="1"/>
</dbReference>
<evidence type="ECO:0000256" key="7">
    <source>
        <dbReference type="ARBA" id="ARBA00023125"/>
    </source>
</evidence>
<name>A0A7E4ZVB9_PANRE</name>
<evidence type="ECO:0000256" key="1">
    <source>
        <dbReference type="ARBA" id="ARBA00004123"/>
    </source>
</evidence>
<evidence type="ECO:0000256" key="6">
    <source>
        <dbReference type="ARBA" id="ARBA00023015"/>
    </source>
</evidence>
<dbReference type="PANTHER" id="PTHR24083">
    <property type="entry name" value="NUCLEAR HORMONE RECEPTOR"/>
    <property type="match status" value="1"/>
</dbReference>
<evidence type="ECO:0000256" key="10">
    <source>
        <dbReference type="ARBA" id="ARBA00023242"/>
    </source>
</evidence>
<dbReference type="SMART" id="SM00399">
    <property type="entry name" value="ZnF_C4"/>
    <property type="match status" value="1"/>
</dbReference>
<accession>A0A7E4ZVB9</accession>
<dbReference type="SUPFAM" id="SSF48508">
    <property type="entry name" value="Nuclear receptor ligand-binding domain"/>
    <property type="match status" value="1"/>
</dbReference>
<dbReference type="InterPro" id="IPR001628">
    <property type="entry name" value="Znf_hrmn_rcpt"/>
</dbReference>
<evidence type="ECO:0000256" key="3">
    <source>
        <dbReference type="ARBA" id="ARBA00022723"/>
    </source>
</evidence>
<dbReference type="GO" id="GO:0003700">
    <property type="term" value="F:DNA-binding transcription factor activity"/>
    <property type="evidence" value="ECO:0007669"/>
    <property type="project" value="InterPro"/>
</dbReference>
<dbReference type="Gene3D" id="3.30.50.10">
    <property type="entry name" value="Erythroid Transcription Factor GATA-1, subunit A"/>
    <property type="match status" value="1"/>
</dbReference>
<dbReference type="PRINTS" id="PR00047">
    <property type="entry name" value="STROIDFINGER"/>
</dbReference>
<dbReference type="GO" id="GO:0008270">
    <property type="term" value="F:zinc ion binding"/>
    <property type="evidence" value="ECO:0007669"/>
    <property type="project" value="UniProtKB-KW"/>
</dbReference>
<sequence>MSSSASLSSSSTSSSTATSPLPEIPDIKPKQSLLQALLSAAPSHQPSNTTYPVTATKYLCAVCGDNSSGQHYGAYSCEGCKSFLKRTVRRRMQYVCRDNQQCIIDKVRRNRCQYCRYVKCIQVGMKPDAISAVQDERPLTNTDLGADFIYYEAIEPVYAIEPQPAIVDPNVFALGETLSNAEALCAAQNHLKMSLMSVETVKEHLIVWMKAIPQFMAVDNDDRELLIQDSIDVILALHCTFYKVRPVDGEFELSMETLQESFQSLYLEAVELSAIKAVILFNSDVEKLANSNYVNDVRTELLQFLEHYCNSSGDPDRFSFLMMHVYTFKDLCHDAYVPFV</sequence>
<evidence type="ECO:0000256" key="9">
    <source>
        <dbReference type="ARBA" id="ARBA00023170"/>
    </source>
</evidence>
<dbReference type="GO" id="GO:0005634">
    <property type="term" value="C:nucleus"/>
    <property type="evidence" value="ECO:0007669"/>
    <property type="project" value="UniProtKB-SubCell"/>
</dbReference>
<feature type="compositionally biased region" description="Low complexity" evidence="11">
    <location>
        <begin position="1"/>
        <end position="21"/>
    </location>
</feature>
<keyword evidence="3" id="KW-0479">Metal-binding</keyword>
<keyword evidence="5" id="KW-0862">Zinc</keyword>
<proteinExistence type="inferred from homology"/>
<feature type="domain" description="Nuclear receptor" evidence="12">
    <location>
        <begin position="57"/>
        <end position="132"/>
    </location>
</feature>
<dbReference type="InterPro" id="IPR035500">
    <property type="entry name" value="NHR-like_dom_sf"/>
</dbReference>
<protein>
    <submittedName>
        <fullName evidence="15">Nuclear receptor domain-containing protein</fullName>
    </submittedName>
</protein>
<keyword evidence="9" id="KW-0675">Receptor</keyword>
<dbReference type="Pfam" id="PF00105">
    <property type="entry name" value="zf-C4"/>
    <property type="match status" value="1"/>
</dbReference>
<feature type="domain" description="NR LBD" evidence="13">
    <location>
        <begin position="170"/>
        <end position="340"/>
    </location>
</feature>
<reference evidence="15" key="2">
    <citation type="submission" date="2020-10" db="UniProtKB">
        <authorList>
            <consortium name="WormBaseParasite"/>
        </authorList>
    </citation>
    <scope>IDENTIFICATION</scope>
</reference>
<evidence type="ECO:0000313" key="14">
    <source>
        <dbReference type="Proteomes" id="UP000492821"/>
    </source>
</evidence>
<dbReference type="CDD" id="cd06916">
    <property type="entry name" value="NR_DBD_like"/>
    <property type="match status" value="1"/>
</dbReference>
<dbReference type="InterPro" id="IPR050274">
    <property type="entry name" value="Nuclear_hormone_rcpt_NR2"/>
</dbReference>
<evidence type="ECO:0000313" key="15">
    <source>
        <dbReference type="WBParaSite" id="Pan_g19451.t1"/>
    </source>
</evidence>
<dbReference type="WBParaSite" id="Pan_g19451.t1">
    <property type="protein sequence ID" value="Pan_g19451.t1"/>
    <property type="gene ID" value="Pan_g19451"/>
</dbReference>
<keyword evidence="8" id="KW-0804">Transcription</keyword>
<evidence type="ECO:0000259" key="12">
    <source>
        <dbReference type="PROSITE" id="PS51030"/>
    </source>
</evidence>
<dbReference type="GO" id="GO:0043565">
    <property type="term" value="F:sequence-specific DNA binding"/>
    <property type="evidence" value="ECO:0007669"/>
    <property type="project" value="InterPro"/>
</dbReference>
<evidence type="ECO:0000256" key="2">
    <source>
        <dbReference type="ARBA" id="ARBA00005993"/>
    </source>
</evidence>